<dbReference type="PROSITE" id="PS00211">
    <property type="entry name" value="ABC_TRANSPORTER_1"/>
    <property type="match status" value="1"/>
</dbReference>
<keyword evidence="2" id="KW-0813">Transport</keyword>
<evidence type="ECO:0000256" key="5">
    <source>
        <dbReference type="ARBA" id="ARBA00023251"/>
    </source>
</evidence>
<protein>
    <submittedName>
        <fullName evidence="7">ABC transporter ATP-binding protein</fullName>
    </submittedName>
</protein>
<dbReference type="RefSeq" id="WP_268917305.1">
    <property type="nucleotide sequence ID" value="NZ_CP124548.1"/>
</dbReference>
<evidence type="ECO:0000259" key="6">
    <source>
        <dbReference type="PROSITE" id="PS50893"/>
    </source>
</evidence>
<dbReference type="InterPro" id="IPR027417">
    <property type="entry name" value="P-loop_NTPase"/>
</dbReference>
<dbReference type="PANTHER" id="PTHR42711:SF17">
    <property type="entry name" value="ABC TRANSPORTER ATP-BINDING PROTEIN"/>
    <property type="match status" value="1"/>
</dbReference>
<dbReference type="Pfam" id="PF00005">
    <property type="entry name" value="ABC_tran"/>
    <property type="match status" value="1"/>
</dbReference>
<dbReference type="EMBL" id="JAPTMY010000012">
    <property type="protein sequence ID" value="MCZ0857782.1"/>
    <property type="molecule type" value="Genomic_DNA"/>
</dbReference>
<accession>A0ABT4I7R7</accession>
<evidence type="ECO:0000256" key="2">
    <source>
        <dbReference type="ARBA" id="ARBA00022448"/>
    </source>
</evidence>
<dbReference type="PANTHER" id="PTHR42711">
    <property type="entry name" value="ABC TRANSPORTER ATP-BINDING PROTEIN"/>
    <property type="match status" value="1"/>
</dbReference>
<keyword evidence="8" id="KW-1185">Reference proteome</keyword>
<dbReference type="PROSITE" id="PS50893">
    <property type="entry name" value="ABC_TRANSPORTER_2"/>
    <property type="match status" value="1"/>
</dbReference>
<evidence type="ECO:0000313" key="7">
    <source>
        <dbReference type="EMBL" id="MCZ0857782.1"/>
    </source>
</evidence>
<dbReference type="SUPFAM" id="SSF52540">
    <property type="entry name" value="P-loop containing nucleoside triphosphate hydrolases"/>
    <property type="match status" value="1"/>
</dbReference>
<keyword evidence="3" id="KW-0547">Nucleotide-binding</keyword>
<proteinExistence type="predicted"/>
<organism evidence="7 8">
    <name type="scientific">Actinomyces israelii</name>
    <dbReference type="NCBI Taxonomy" id="1659"/>
    <lineage>
        <taxon>Bacteria</taxon>
        <taxon>Bacillati</taxon>
        <taxon>Actinomycetota</taxon>
        <taxon>Actinomycetes</taxon>
        <taxon>Actinomycetales</taxon>
        <taxon>Actinomycetaceae</taxon>
        <taxon>Actinomyces</taxon>
    </lineage>
</organism>
<dbReference type="InterPro" id="IPR003439">
    <property type="entry name" value="ABC_transporter-like_ATP-bd"/>
</dbReference>
<comment type="subcellular location">
    <subcellularLocation>
        <location evidence="1">Cell membrane</location>
        <topology evidence="1">Peripheral membrane protein</topology>
    </subcellularLocation>
</comment>
<dbReference type="Gene3D" id="3.40.50.300">
    <property type="entry name" value="P-loop containing nucleotide triphosphate hydrolases"/>
    <property type="match status" value="1"/>
</dbReference>
<name>A0ABT4I7R7_9ACTO</name>
<sequence length="298" mass="31834">MSLNFHTPVRLTDVSRDFGPVKALSNVTLSIPAGGTVGLLGPNGSGKTTMLSLIAGLREPTSGTVELFGADPRDRASRERLGVTPQQSGIVKEMKVLSMTRFIAGHYADHEDAETLLEKFGIGQLAGKRIGGLSGGQQRLLSVALAFAGRPRLVLLDEPSTGLDTMARNHLWDAIRRGARSGITILLTSHYLEEVQELSDRIIIIREGRIVADGSTEKIIRNAASTIVRVTTGDDRALSLPGVTAAHRKGAVVELSVANPSTVLKSLGRAGIEYSDIDIIKPTLEDAFTHLAVEEQTS</sequence>
<evidence type="ECO:0000256" key="3">
    <source>
        <dbReference type="ARBA" id="ARBA00022741"/>
    </source>
</evidence>
<keyword evidence="4 7" id="KW-0067">ATP-binding</keyword>
<reference evidence="7" key="1">
    <citation type="submission" date="2022-10" db="EMBL/GenBank/DDBJ databases">
        <title>Genome sequence of Actinomyces israelii ATCC 10048.</title>
        <authorList>
            <person name="Watt R.M."/>
            <person name="Tong W.M."/>
        </authorList>
    </citation>
    <scope>NUCLEOTIDE SEQUENCE</scope>
    <source>
        <strain evidence="7">ATCC 10048</strain>
    </source>
</reference>
<evidence type="ECO:0000313" key="8">
    <source>
        <dbReference type="Proteomes" id="UP001072034"/>
    </source>
</evidence>
<keyword evidence="5" id="KW-0046">Antibiotic resistance</keyword>
<dbReference type="InterPro" id="IPR003593">
    <property type="entry name" value="AAA+_ATPase"/>
</dbReference>
<dbReference type="GO" id="GO:0005524">
    <property type="term" value="F:ATP binding"/>
    <property type="evidence" value="ECO:0007669"/>
    <property type="project" value="UniProtKB-KW"/>
</dbReference>
<evidence type="ECO:0000256" key="1">
    <source>
        <dbReference type="ARBA" id="ARBA00004202"/>
    </source>
</evidence>
<dbReference type="Proteomes" id="UP001072034">
    <property type="component" value="Unassembled WGS sequence"/>
</dbReference>
<evidence type="ECO:0000256" key="4">
    <source>
        <dbReference type="ARBA" id="ARBA00022840"/>
    </source>
</evidence>
<gene>
    <name evidence="7" type="ORF">OHJ16_06960</name>
</gene>
<dbReference type="InterPro" id="IPR050763">
    <property type="entry name" value="ABC_transporter_ATP-binding"/>
</dbReference>
<feature type="domain" description="ABC transporter" evidence="6">
    <location>
        <begin position="9"/>
        <end position="232"/>
    </location>
</feature>
<dbReference type="InterPro" id="IPR017871">
    <property type="entry name" value="ABC_transporter-like_CS"/>
</dbReference>
<dbReference type="CDD" id="cd03230">
    <property type="entry name" value="ABC_DR_subfamily_A"/>
    <property type="match status" value="1"/>
</dbReference>
<comment type="caution">
    <text evidence="7">The sequence shown here is derived from an EMBL/GenBank/DDBJ whole genome shotgun (WGS) entry which is preliminary data.</text>
</comment>
<dbReference type="SMART" id="SM00382">
    <property type="entry name" value="AAA"/>
    <property type="match status" value="1"/>
</dbReference>